<evidence type="ECO:0000256" key="2">
    <source>
        <dbReference type="SAM" id="MobiDB-lite"/>
    </source>
</evidence>
<evidence type="ECO:0000256" key="1">
    <source>
        <dbReference type="ARBA" id="ARBA00010975"/>
    </source>
</evidence>
<dbReference type="Pfam" id="PF03760">
    <property type="entry name" value="LEA_1"/>
    <property type="match status" value="1"/>
</dbReference>
<dbReference type="GO" id="GO:0009793">
    <property type="term" value="P:embryo development ending in seed dormancy"/>
    <property type="evidence" value="ECO:0007669"/>
    <property type="project" value="InterPro"/>
</dbReference>
<sequence length="132" mass="14049">MQAGKNAMETMKEKAANVGASAIAGRDKTKATVEEKVEKVTVQHPAEKQMAEHKKQARIHEAELAKHEAMAYNAAVREHARNTHSSHDHAEEGVAHAGPIGLTTGTARPSAAHQPTVETDFPVDPGVGPYSA</sequence>
<feature type="region of interest" description="Disordered" evidence="2">
    <location>
        <begin position="78"/>
        <end position="132"/>
    </location>
</feature>
<dbReference type="AlphaFoldDB" id="A0A833QUX2"/>
<organism evidence="3 4">
    <name type="scientific">Carex littledalei</name>
    <dbReference type="NCBI Taxonomy" id="544730"/>
    <lineage>
        <taxon>Eukaryota</taxon>
        <taxon>Viridiplantae</taxon>
        <taxon>Streptophyta</taxon>
        <taxon>Embryophyta</taxon>
        <taxon>Tracheophyta</taxon>
        <taxon>Spermatophyta</taxon>
        <taxon>Magnoliopsida</taxon>
        <taxon>Liliopsida</taxon>
        <taxon>Poales</taxon>
        <taxon>Cyperaceae</taxon>
        <taxon>Cyperoideae</taxon>
        <taxon>Cariceae</taxon>
        <taxon>Carex</taxon>
        <taxon>Carex subgen. Euthyceras</taxon>
    </lineage>
</organism>
<gene>
    <name evidence="3" type="ORF">FCM35_KLT08987</name>
</gene>
<evidence type="ECO:0000313" key="3">
    <source>
        <dbReference type="EMBL" id="KAF3325907.1"/>
    </source>
</evidence>
<dbReference type="EMBL" id="SWLB01000019">
    <property type="protein sequence ID" value="KAF3325907.1"/>
    <property type="molecule type" value="Genomic_DNA"/>
</dbReference>
<feature type="compositionally biased region" description="Basic and acidic residues" evidence="2">
    <location>
        <begin position="78"/>
        <end position="94"/>
    </location>
</feature>
<dbReference type="Proteomes" id="UP000623129">
    <property type="component" value="Unassembled WGS sequence"/>
</dbReference>
<protein>
    <submittedName>
        <fullName evidence="3">Late embryogenesis abundant protein-like protein</fullName>
    </submittedName>
</protein>
<dbReference type="PANTHER" id="PTHR33493:SF2">
    <property type="entry name" value="LATE EMBRYOGENESIS ABUNDANT PROTEIN 46"/>
    <property type="match status" value="1"/>
</dbReference>
<dbReference type="PANTHER" id="PTHR33493">
    <property type="entry name" value="LATE EMBRYOGENESIS ABUNDANT PROTEIN 6-RELATED"/>
    <property type="match status" value="1"/>
</dbReference>
<keyword evidence="4" id="KW-1185">Reference proteome</keyword>
<feature type="region of interest" description="Disordered" evidence="2">
    <location>
        <begin position="38"/>
        <end position="57"/>
    </location>
</feature>
<accession>A0A833QUX2</accession>
<name>A0A833QUX2_9POAL</name>
<reference evidence="3" key="1">
    <citation type="submission" date="2020-01" db="EMBL/GenBank/DDBJ databases">
        <title>Genome sequence of Kobresia littledalei, the first chromosome-level genome in the family Cyperaceae.</title>
        <authorList>
            <person name="Qu G."/>
        </authorList>
    </citation>
    <scope>NUCLEOTIDE SEQUENCE</scope>
    <source>
        <strain evidence="3">C.B.Clarke</strain>
        <tissue evidence="3">Leaf</tissue>
    </source>
</reference>
<evidence type="ECO:0000313" key="4">
    <source>
        <dbReference type="Proteomes" id="UP000623129"/>
    </source>
</evidence>
<comment type="similarity">
    <text evidence="1">Belongs to the LEA type 1 family.</text>
</comment>
<dbReference type="InterPro" id="IPR005513">
    <property type="entry name" value="LEA_1"/>
</dbReference>
<dbReference type="OrthoDB" id="758082at2759"/>
<proteinExistence type="inferred from homology"/>
<comment type="caution">
    <text evidence="3">The sequence shown here is derived from an EMBL/GenBank/DDBJ whole genome shotgun (WGS) entry which is preliminary data.</text>
</comment>